<keyword evidence="4" id="KW-0732">Signal</keyword>
<dbReference type="PRINTS" id="PR00691">
    <property type="entry name" value="ADHESINB"/>
</dbReference>
<keyword evidence="8" id="KW-1185">Reference proteome</keyword>
<keyword evidence="2 5" id="KW-0813">Transport</keyword>
<name>A0ABN0ZP90_9BACI</name>
<feature type="coiled-coil region" evidence="6">
    <location>
        <begin position="162"/>
        <end position="189"/>
    </location>
</feature>
<comment type="subcellular location">
    <subcellularLocation>
        <location evidence="1">Cell envelope</location>
    </subcellularLocation>
</comment>
<dbReference type="Proteomes" id="UP001500740">
    <property type="component" value="Unassembled WGS sequence"/>
</dbReference>
<comment type="caution">
    <text evidence="7">The sequence shown here is derived from an EMBL/GenBank/DDBJ whole genome shotgun (WGS) entry which is preliminary data.</text>
</comment>
<dbReference type="InterPro" id="IPR006128">
    <property type="entry name" value="Lipoprotein_PsaA-like"/>
</dbReference>
<organism evidence="7 8">
    <name type="scientific">Alkalibacillus silvisoli</name>
    <dbReference type="NCBI Taxonomy" id="392823"/>
    <lineage>
        <taxon>Bacteria</taxon>
        <taxon>Bacillati</taxon>
        <taxon>Bacillota</taxon>
        <taxon>Bacilli</taxon>
        <taxon>Bacillales</taxon>
        <taxon>Bacillaceae</taxon>
        <taxon>Alkalibacillus</taxon>
    </lineage>
</organism>
<evidence type="ECO:0000313" key="8">
    <source>
        <dbReference type="Proteomes" id="UP001500740"/>
    </source>
</evidence>
<evidence type="ECO:0000256" key="5">
    <source>
        <dbReference type="RuleBase" id="RU003512"/>
    </source>
</evidence>
<dbReference type="InterPro" id="IPR006127">
    <property type="entry name" value="ZnuA-like"/>
</dbReference>
<dbReference type="InterPro" id="IPR006129">
    <property type="entry name" value="AdhesinB"/>
</dbReference>
<sequence length="305" mass="34201">MFNNKIFNMVSVAALSIIFLIGCTSEQEDAPETEADRELQLTASFSVIADIVEEIAGDRAHVDYIVPIGEEPHEHEPVPSDFQKVTDSDVFFVNGLGLEEWLESLMDNVTDTPVFEVSEGLDPIQLSDGETDDPHAWLDPNKVHTFVDNILDRLIEMDPNGEEVYQENADNYKQQLTELDEKIKESVEQVPEENRFILLSEDAFIYFGAAYDFETDGIWELNSHEEGTPQQIARIVDLLGERGIPYVFLETTLNPVHMEAVSSDSGVPIYDMTIYTDAVAEEGDASNYIGMMEHNLEAIVSALSE</sequence>
<proteinExistence type="inferred from homology"/>
<evidence type="ECO:0000256" key="4">
    <source>
        <dbReference type="ARBA" id="ARBA00022729"/>
    </source>
</evidence>
<evidence type="ECO:0000313" key="7">
    <source>
        <dbReference type="EMBL" id="GAA0454089.1"/>
    </source>
</evidence>
<dbReference type="EMBL" id="BAAACZ010000005">
    <property type="protein sequence ID" value="GAA0454089.1"/>
    <property type="molecule type" value="Genomic_DNA"/>
</dbReference>
<dbReference type="RefSeq" id="WP_343781705.1">
    <property type="nucleotide sequence ID" value="NZ_BAAACZ010000005.1"/>
</dbReference>
<dbReference type="Pfam" id="PF01297">
    <property type="entry name" value="ZnuA"/>
    <property type="match status" value="1"/>
</dbReference>
<keyword evidence="3" id="KW-0479">Metal-binding</keyword>
<keyword evidence="7" id="KW-0449">Lipoprotein</keyword>
<dbReference type="PANTHER" id="PTHR42953:SF1">
    <property type="entry name" value="METAL-BINDING PROTEIN HI_0362-RELATED"/>
    <property type="match status" value="1"/>
</dbReference>
<comment type="similarity">
    <text evidence="5">Belongs to the bacterial solute-binding protein 9 family.</text>
</comment>
<keyword evidence="6" id="KW-0175">Coiled coil</keyword>
<dbReference type="InterPro" id="IPR050492">
    <property type="entry name" value="Bact_metal-bind_prot9"/>
</dbReference>
<reference evidence="7 8" key="1">
    <citation type="journal article" date="2019" name="Int. J. Syst. Evol. Microbiol.">
        <title>The Global Catalogue of Microorganisms (GCM) 10K type strain sequencing project: providing services to taxonomists for standard genome sequencing and annotation.</title>
        <authorList>
            <consortium name="The Broad Institute Genomics Platform"/>
            <consortium name="The Broad Institute Genome Sequencing Center for Infectious Disease"/>
            <person name="Wu L."/>
            <person name="Ma J."/>
        </authorList>
    </citation>
    <scope>NUCLEOTIDE SEQUENCE [LARGE SCALE GENOMIC DNA]</scope>
    <source>
        <strain evidence="7 8">JCM 14193</strain>
    </source>
</reference>
<evidence type="ECO:0000256" key="2">
    <source>
        <dbReference type="ARBA" id="ARBA00022448"/>
    </source>
</evidence>
<evidence type="ECO:0000256" key="3">
    <source>
        <dbReference type="ARBA" id="ARBA00022723"/>
    </source>
</evidence>
<dbReference type="PROSITE" id="PS51257">
    <property type="entry name" value="PROKAR_LIPOPROTEIN"/>
    <property type="match status" value="1"/>
</dbReference>
<evidence type="ECO:0000256" key="1">
    <source>
        <dbReference type="ARBA" id="ARBA00004196"/>
    </source>
</evidence>
<dbReference type="PANTHER" id="PTHR42953">
    <property type="entry name" value="HIGH-AFFINITY ZINC UPTAKE SYSTEM PROTEIN ZNUA-RELATED"/>
    <property type="match status" value="1"/>
</dbReference>
<dbReference type="Gene3D" id="3.40.50.1980">
    <property type="entry name" value="Nitrogenase molybdenum iron protein domain"/>
    <property type="match status" value="2"/>
</dbReference>
<gene>
    <name evidence="7" type="primary">psaA</name>
    <name evidence="7" type="ORF">GCM10008935_06140</name>
</gene>
<dbReference type="SUPFAM" id="SSF53807">
    <property type="entry name" value="Helical backbone' metal receptor"/>
    <property type="match status" value="1"/>
</dbReference>
<dbReference type="PRINTS" id="PR00690">
    <property type="entry name" value="ADHESNFAMILY"/>
</dbReference>
<evidence type="ECO:0000256" key="6">
    <source>
        <dbReference type="SAM" id="Coils"/>
    </source>
</evidence>
<protein>
    <submittedName>
        <fullName evidence="7">Metal ABC transporter substrate-binding lipoprotein/adhesin PsaA</fullName>
    </submittedName>
</protein>
<accession>A0ABN0ZP90</accession>